<name>A0A6T8PCS8_HEMAN</name>
<dbReference type="EMBL" id="HBFX01053790">
    <property type="protein sequence ID" value="CAD8981356.1"/>
    <property type="molecule type" value="Transcribed_RNA"/>
</dbReference>
<evidence type="ECO:0000313" key="2">
    <source>
        <dbReference type="EMBL" id="CAD8981356.1"/>
    </source>
</evidence>
<sequence length="191" mass="21461">MAVLTPVDAARQWLGSKGWEAANYHIAVADVQSCPDGFTSVEVTCLRLEDTDEHSDLLKRSRVLEINNETGEVETELAARDMTKLKRMLELETVRVQTENLQDRLTLQHSDNAPAEREETVEELLLEQDPEKRLAEVEAEIARVRGVQTKIMDESTKELEEGGDGEDMGKAVFKEEARSAPTEADMFEADE</sequence>
<reference evidence="2" key="1">
    <citation type="submission" date="2021-01" db="EMBL/GenBank/DDBJ databases">
        <authorList>
            <person name="Corre E."/>
            <person name="Pelletier E."/>
            <person name="Niang G."/>
            <person name="Scheremetjew M."/>
            <person name="Finn R."/>
            <person name="Kale V."/>
            <person name="Holt S."/>
            <person name="Cochrane G."/>
            <person name="Meng A."/>
            <person name="Brown T."/>
            <person name="Cohen L."/>
        </authorList>
    </citation>
    <scope>NUCLEOTIDE SEQUENCE</scope>
    <source>
        <strain evidence="2">CCMP644</strain>
    </source>
</reference>
<gene>
    <name evidence="2" type="ORF">HAND00432_LOCUS32366</name>
</gene>
<organism evidence="2">
    <name type="scientific">Hemiselmis andersenii</name>
    <name type="common">Cryptophyte alga</name>
    <dbReference type="NCBI Taxonomy" id="464988"/>
    <lineage>
        <taxon>Eukaryota</taxon>
        <taxon>Cryptophyceae</taxon>
        <taxon>Cryptomonadales</taxon>
        <taxon>Hemiselmidaceae</taxon>
        <taxon>Hemiselmis</taxon>
    </lineage>
</organism>
<dbReference type="AlphaFoldDB" id="A0A6T8PCS8"/>
<evidence type="ECO:0000256" key="1">
    <source>
        <dbReference type="SAM" id="MobiDB-lite"/>
    </source>
</evidence>
<feature type="compositionally biased region" description="Basic and acidic residues" evidence="1">
    <location>
        <begin position="167"/>
        <end position="178"/>
    </location>
</feature>
<protein>
    <submittedName>
        <fullName evidence="2">Uncharacterized protein</fullName>
    </submittedName>
</protein>
<accession>A0A6T8PCS8</accession>
<proteinExistence type="predicted"/>
<feature type="region of interest" description="Disordered" evidence="1">
    <location>
        <begin position="152"/>
        <end position="191"/>
    </location>
</feature>